<feature type="compositionally biased region" description="Low complexity" evidence="1">
    <location>
        <begin position="7"/>
        <end position="23"/>
    </location>
</feature>
<sequence>MGGLFGGSQKTKSTSTTDTGPSKFQEPYLQSAFDGAQSLYDSKTGTPFYQGDLYAGMSDAAKSDLSSMKAFASGTGLDTAGRLSALGADLSGHASKAGTSIDDFLKLANGDATAENIAAASKYADNPYLSGQIDAVNRDVSRQLNEQTLPTINRVASATGNINSSRAGVASGIAERGAADRMADNAATVRGQAYDRGLSLASSDRSTKLSALGTAANAYTGLAGMGISALGAGAQAGYGAYDVLNRANLAEQADRQGQADADYKKWQGEDTREADLLDRYYQIIGGNPWGQSGTTTGTQTTSGGAGLLSTLAGGAALAGGLGWKPFAKGVAK</sequence>
<dbReference type="RefSeq" id="WP_127740853.1">
    <property type="nucleotide sequence ID" value="NZ_SACN01000001.1"/>
</dbReference>
<comment type="caution">
    <text evidence="2">The sequence shown here is derived from an EMBL/GenBank/DDBJ whole genome shotgun (WGS) entry which is preliminary data.</text>
</comment>
<protein>
    <submittedName>
        <fullName evidence="2">Uncharacterized protein</fullName>
    </submittedName>
</protein>
<dbReference type="AlphaFoldDB" id="A0A437M5B7"/>
<dbReference type="OrthoDB" id="7549952at2"/>
<reference evidence="2 3" key="1">
    <citation type="submission" date="2019-01" db="EMBL/GenBank/DDBJ databases">
        <authorList>
            <person name="Chen W.-M."/>
        </authorList>
    </citation>
    <scope>NUCLEOTIDE SEQUENCE [LARGE SCALE GENOMIC DNA]</scope>
    <source>
        <strain evidence="2 3">CCP-7</strain>
    </source>
</reference>
<evidence type="ECO:0000256" key="1">
    <source>
        <dbReference type="SAM" id="MobiDB-lite"/>
    </source>
</evidence>
<evidence type="ECO:0000313" key="3">
    <source>
        <dbReference type="Proteomes" id="UP000282971"/>
    </source>
</evidence>
<organism evidence="2 3">
    <name type="scientific">Sphingomonas crocodyli</name>
    <dbReference type="NCBI Taxonomy" id="1979270"/>
    <lineage>
        <taxon>Bacteria</taxon>
        <taxon>Pseudomonadati</taxon>
        <taxon>Pseudomonadota</taxon>
        <taxon>Alphaproteobacteria</taxon>
        <taxon>Sphingomonadales</taxon>
        <taxon>Sphingomonadaceae</taxon>
        <taxon>Sphingomonas</taxon>
    </lineage>
</organism>
<dbReference type="Proteomes" id="UP000282971">
    <property type="component" value="Unassembled WGS sequence"/>
</dbReference>
<accession>A0A437M5B7</accession>
<gene>
    <name evidence="2" type="ORF">EOD43_02700</name>
</gene>
<name>A0A437M5B7_9SPHN</name>
<feature type="region of interest" description="Disordered" evidence="1">
    <location>
        <begin position="1"/>
        <end position="26"/>
    </location>
</feature>
<dbReference type="EMBL" id="SACN01000001">
    <property type="protein sequence ID" value="RVT92842.1"/>
    <property type="molecule type" value="Genomic_DNA"/>
</dbReference>
<keyword evidence="3" id="KW-1185">Reference proteome</keyword>
<proteinExistence type="predicted"/>
<evidence type="ECO:0000313" key="2">
    <source>
        <dbReference type="EMBL" id="RVT92842.1"/>
    </source>
</evidence>